<dbReference type="RefSeq" id="WP_149771062.1">
    <property type="nucleotide sequence ID" value="NZ_VDFQ02000006.1"/>
</dbReference>
<dbReference type="Proteomes" id="UP000307768">
    <property type="component" value="Unassembled WGS sequence"/>
</dbReference>
<organism evidence="3 4">
    <name type="scientific">Mumia zhuanghuii</name>
    <dbReference type="NCBI Taxonomy" id="2585211"/>
    <lineage>
        <taxon>Bacteria</taxon>
        <taxon>Bacillati</taxon>
        <taxon>Actinomycetota</taxon>
        <taxon>Actinomycetes</taxon>
        <taxon>Propionibacteriales</taxon>
        <taxon>Nocardioidaceae</taxon>
        <taxon>Mumia</taxon>
    </lineage>
</organism>
<evidence type="ECO:0000313" key="4">
    <source>
        <dbReference type="Proteomes" id="UP000307768"/>
    </source>
</evidence>
<name>A0A5Q6RP95_9ACTN</name>
<dbReference type="EMBL" id="VDFQ02000006">
    <property type="protein sequence ID" value="KAA1419839.1"/>
    <property type="molecule type" value="Genomic_DNA"/>
</dbReference>
<dbReference type="AlphaFoldDB" id="A0A5Q6RP95"/>
<accession>A0A5Q6RP95</accession>
<gene>
    <name evidence="3" type="ORF">FE697_018210</name>
</gene>
<dbReference type="InterPro" id="IPR005545">
    <property type="entry name" value="YCII"/>
</dbReference>
<protein>
    <recommendedName>
        <fullName evidence="2">YCII-related domain-containing protein</fullName>
    </recommendedName>
</protein>
<dbReference type="SUPFAM" id="SSF54909">
    <property type="entry name" value="Dimeric alpha+beta barrel"/>
    <property type="match status" value="1"/>
</dbReference>
<dbReference type="PANTHER" id="PTHR35174">
    <property type="entry name" value="BLL7171 PROTEIN-RELATED"/>
    <property type="match status" value="1"/>
</dbReference>
<dbReference type="OrthoDB" id="668782at2"/>
<dbReference type="Pfam" id="PF03795">
    <property type="entry name" value="YCII"/>
    <property type="match status" value="1"/>
</dbReference>
<evidence type="ECO:0000313" key="3">
    <source>
        <dbReference type="EMBL" id="KAA1419839.1"/>
    </source>
</evidence>
<reference evidence="3 4" key="1">
    <citation type="submission" date="2019-09" db="EMBL/GenBank/DDBJ databases">
        <title>Mumia zhuanghuii sp. nov. isolated from the intestinal contents of plateau pika (Ochotona curzoniae) in the Qinghai-Tibet plateau of China.</title>
        <authorList>
            <person name="Tian Z."/>
        </authorList>
    </citation>
    <scope>NUCLEOTIDE SEQUENCE [LARGE SCALE GENOMIC DNA]</scope>
    <source>
        <strain evidence="4">350</strain>
    </source>
</reference>
<evidence type="ECO:0000259" key="2">
    <source>
        <dbReference type="Pfam" id="PF03795"/>
    </source>
</evidence>
<dbReference type="InterPro" id="IPR011008">
    <property type="entry name" value="Dimeric_a/b-barrel"/>
</dbReference>
<dbReference type="Gene3D" id="3.30.70.1060">
    <property type="entry name" value="Dimeric alpha+beta barrel"/>
    <property type="match status" value="1"/>
</dbReference>
<comment type="caution">
    <text evidence="3">The sequence shown here is derived from an EMBL/GenBank/DDBJ whole genome shotgun (WGS) entry which is preliminary data.</text>
</comment>
<evidence type="ECO:0000256" key="1">
    <source>
        <dbReference type="ARBA" id="ARBA00007689"/>
    </source>
</evidence>
<proteinExistence type="inferred from homology"/>
<comment type="similarity">
    <text evidence="1">Belongs to the YciI family.</text>
</comment>
<feature type="domain" description="YCII-related" evidence="2">
    <location>
        <begin position="29"/>
        <end position="106"/>
    </location>
</feature>
<sequence length="136" mass="15126">MPKYLLLKHYSGGPEPHRPVPPMDQWAPEDVEAHMAFQWHVNDMLQKNGELVDAQALVPSRTWVRYGGPDAAPVTTDGPHPETSDLVAGWFMIDVESHDRALEVAAYVSSEPGPGGDPLYEWIDVREVMTLPPAED</sequence>
<dbReference type="PANTHER" id="PTHR35174:SF3">
    <property type="entry name" value="BLL7171 PROTEIN"/>
    <property type="match status" value="1"/>
</dbReference>